<organism evidence="4 5">
    <name type="scientific">Pandoraea aquatica</name>
    <dbReference type="NCBI Taxonomy" id="2508290"/>
    <lineage>
        <taxon>Bacteria</taxon>
        <taxon>Pseudomonadati</taxon>
        <taxon>Pseudomonadota</taxon>
        <taxon>Betaproteobacteria</taxon>
        <taxon>Burkholderiales</taxon>
        <taxon>Burkholderiaceae</taxon>
        <taxon>Pandoraea</taxon>
    </lineage>
</organism>
<reference evidence="4 5" key="1">
    <citation type="submission" date="2019-08" db="EMBL/GenBank/DDBJ databases">
        <authorList>
            <person name="Peeters C."/>
        </authorList>
    </citation>
    <scope>NUCLEOTIDE SEQUENCE [LARGE SCALE GENOMIC DNA]</scope>
    <source>
        <strain evidence="4 5">LMG 31011</strain>
    </source>
</reference>
<dbReference type="Gene3D" id="2.60.120.1440">
    <property type="match status" value="1"/>
</dbReference>
<dbReference type="GO" id="GO:0016989">
    <property type="term" value="F:sigma factor antagonist activity"/>
    <property type="evidence" value="ECO:0007669"/>
    <property type="project" value="TreeGrafter"/>
</dbReference>
<gene>
    <name evidence="4" type="ORF">PAQ31011_03877</name>
</gene>
<dbReference type="PANTHER" id="PTHR30273:SF2">
    <property type="entry name" value="PROTEIN FECR"/>
    <property type="match status" value="1"/>
</dbReference>
<feature type="domain" description="FecR N-terminal" evidence="3">
    <location>
        <begin position="17"/>
        <end position="56"/>
    </location>
</feature>
<dbReference type="PANTHER" id="PTHR30273">
    <property type="entry name" value="PERIPLASMIC SIGNAL SENSOR AND SIGMA FACTOR ACTIVATOR FECR-RELATED"/>
    <property type="match status" value="1"/>
</dbReference>
<dbReference type="EMBL" id="CABPSN010000006">
    <property type="protein sequence ID" value="VVE35234.1"/>
    <property type="molecule type" value="Genomic_DNA"/>
</dbReference>
<feature type="transmembrane region" description="Helical" evidence="1">
    <location>
        <begin position="91"/>
        <end position="109"/>
    </location>
</feature>
<name>A0A5E4XFS8_9BURK</name>
<proteinExistence type="predicted"/>
<dbReference type="Pfam" id="PF04773">
    <property type="entry name" value="FecR"/>
    <property type="match status" value="1"/>
</dbReference>
<accession>A0A5E4XFS8</accession>
<dbReference type="InterPro" id="IPR032623">
    <property type="entry name" value="FecR_N"/>
</dbReference>
<dbReference type="AlphaFoldDB" id="A0A5E4XFS8"/>
<dbReference type="Proteomes" id="UP000366819">
    <property type="component" value="Unassembled WGS sequence"/>
</dbReference>
<dbReference type="PIRSF" id="PIRSF018266">
    <property type="entry name" value="FecR"/>
    <property type="match status" value="1"/>
</dbReference>
<evidence type="ECO:0000259" key="3">
    <source>
        <dbReference type="Pfam" id="PF16220"/>
    </source>
</evidence>
<evidence type="ECO:0000313" key="4">
    <source>
        <dbReference type="EMBL" id="VVE35234.1"/>
    </source>
</evidence>
<protein>
    <submittedName>
        <fullName evidence="4">Fe2+-dicitrate sensor, membrane protein</fullName>
    </submittedName>
</protein>
<sequence>MTSIPDDHGNTPDELHRQAWVWLRLLKSDTVRQWDAERFRHWLDASPAHKAAFHAARVQWDSYTPAAAALGQTLGRRTPPVRVARRTGRRAFLGTMVAGGAALAVAAIVHPPAGLWPSPDQWGADYSTATGEQRAIRLAGLAGQVDVTLNTQTRIRTDVSASVPGIELLSGEAAVDLPSGRGNGTGTGFRVAAAGGTSSSTSGRFEVRYLDGRVCVTCLSGSVRVDHPMGQRVLHAAQQTAYDRHQLAGVTLADAVNVSAWRNGELVFRQTRLAVVLDEINRYRPGRIVLMNDKVRNQPVSGSFYIASLDRAIAQLQYSFDLHARQLPGGLLVLT</sequence>
<keyword evidence="1" id="KW-0812">Transmembrane</keyword>
<evidence type="ECO:0000313" key="5">
    <source>
        <dbReference type="Proteomes" id="UP000366819"/>
    </source>
</evidence>
<keyword evidence="1" id="KW-1133">Transmembrane helix</keyword>
<dbReference type="InterPro" id="IPR012373">
    <property type="entry name" value="Ferrdict_sens_TM"/>
</dbReference>
<dbReference type="OrthoDB" id="1100567at2"/>
<evidence type="ECO:0000256" key="1">
    <source>
        <dbReference type="SAM" id="Phobius"/>
    </source>
</evidence>
<evidence type="ECO:0000259" key="2">
    <source>
        <dbReference type="Pfam" id="PF04773"/>
    </source>
</evidence>
<dbReference type="RefSeq" id="WP_150577316.1">
    <property type="nucleotide sequence ID" value="NZ_CABPSN010000006.1"/>
</dbReference>
<feature type="domain" description="FecR protein" evidence="2">
    <location>
        <begin position="125"/>
        <end position="224"/>
    </location>
</feature>
<keyword evidence="5" id="KW-1185">Reference proteome</keyword>
<dbReference type="Pfam" id="PF16220">
    <property type="entry name" value="DUF4880"/>
    <property type="match status" value="1"/>
</dbReference>
<dbReference type="InterPro" id="IPR006860">
    <property type="entry name" value="FecR"/>
</dbReference>
<keyword evidence="1" id="KW-0472">Membrane</keyword>
<dbReference type="Gene3D" id="3.55.50.30">
    <property type="match status" value="1"/>
</dbReference>